<dbReference type="Pfam" id="PF19305">
    <property type="entry name" value="MmgE_PrpD_C"/>
    <property type="match status" value="1"/>
</dbReference>
<evidence type="ECO:0000259" key="2">
    <source>
        <dbReference type="Pfam" id="PF03972"/>
    </source>
</evidence>
<dbReference type="Pfam" id="PF03972">
    <property type="entry name" value="MmgE_PrpD_N"/>
    <property type="match status" value="1"/>
</dbReference>
<dbReference type="Proteomes" id="UP000628840">
    <property type="component" value="Unassembled WGS sequence"/>
</dbReference>
<sequence length="470" mass="46572">MTTAADLGAFVADRSPADLPPAVVDATKRRLLDAAGAVFAADVLPGISAATDAAGGDACTRWASDGARAGPASAAADNAARLRASGAADVFLAPDGPSHPSDAIPACVAAAEYADADGATLVTAVAAAYEVHGELAWHAPAREHGFGPATHGALSAAAGAAVALGLDSEEATNAIALAADHASLDADATHRPVASANAASAGVTAALRAANGTSGPSGVFEAHPVLSALAVDPDDAPVESEDGAACEFADEESEVACEFEGDGEHDHDHDDGFALDPACERVHDALTPRYAGPLAAQPAISAAADLAGRVALDPADVERVTVQTFDAPALDAPTSAVPETPTDAARSLPYAVACALTDRAFGPAHLTGESVADPDLRELADAVTVAEDPGLTAQFDAGLMPAVIAVESADGGVQHSTVGAYPGHPTQPMDWAALTAKVAALTDAERAAALREVCEDAEDGAVADVVAALA</sequence>
<dbReference type="EMBL" id="BMPF01000001">
    <property type="protein sequence ID" value="GGL29387.1"/>
    <property type="molecule type" value="Genomic_DNA"/>
</dbReference>
<dbReference type="InterPro" id="IPR005656">
    <property type="entry name" value="MmgE_PrpD"/>
</dbReference>
<dbReference type="AlphaFoldDB" id="A0A830ETR4"/>
<dbReference type="PANTHER" id="PTHR16943">
    <property type="entry name" value="2-METHYLCITRATE DEHYDRATASE-RELATED"/>
    <property type="match status" value="1"/>
</dbReference>
<feature type="domain" description="MmgE/PrpD N-terminal" evidence="2">
    <location>
        <begin position="6"/>
        <end position="223"/>
    </location>
</feature>
<dbReference type="Gene3D" id="3.30.1330.120">
    <property type="entry name" value="2-methylcitrate dehydratase PrpD"/>
    <property type="match status" value="1"/>
</dbReference>
<evidence type="ECO:0000259" key="3">
    <source>
        <dbReference type="Pfam" id="PF19305"/>
    </source>
</evidence>
<keyword evidence="5" id="KW-1185">Reference proteome</keyword>
<dbReference type="InterPro" id="IPR045336">
    <property type="entry name" value="MmgE_PrpD_N"/>
</dbReference>
<comment type="similarity">
    <text evidence="1">Belongs to the PrpD family.</text>
</comment>
<gene>
    <name evidence="4" type="primary">prpD</name>
    <name evidence="4" type="ORF">GCM10009037_11350</name>
</gene>
<dbReference type="GO" id="GO:0016829">
    <property type="term" value="F:lyase activity"/>
    <property type="evidence" value="ECO:0007669"/>
    <property type="project" value="InterPro"/>
</dbReference>
<comment type="caution">
    <text evidence="4">The sequence shown here is derived from an EMBL/GenBank/DDBJ whole genome shotgun (WGS) entry which is preliminary data.</text>
</comment>
<proteinExistence type="inferred from homology"/>
<protein>
    <submittedName>
        <fullName evidence="4">2-methylcitrate dehydratase</fullName>
    </submittedName>
</protein>
<evidence type="ECO:0000313" key="5">
    <source>
        <dbReference type="Proteomes" id="UP000628840"/>
    </source>
</evidence>
<dbReference type="RefSeq" id="WP_188880253.1">
    <property type="nucleotide sequence ID" value="NZ_BMPF01000001.1"/>
</dbReference>
<evidence type="ECO:0000256" key="1">
    <source>
        <dbReference type="ARBA" id="ARBA00006174"/>
    </source>
</evidence>
<accession>A0A830ETR4</accession>
<reference evidence="4 5" key="1">
    <citation type="journal article" date="2019" name="Int. J. Syst. Evol. Microbiol.">
        <title>The Global Catalogue of Microorganisms (GCM) 10K type strain sequencing project: providing services to taxonomists for standard genome sequencing and annotation.</title>
        <authorList>
            <consortium name="The Broad Institute Genomics Platform"/>
            <consortium name="The Broad Institute Genome Sequencing Center for Infectious Disease"/>
            <person name="Wu L."/>
            <person name="Ma J."/>
        </authorList>
    </citation>
    <scope>NUCLEOTIDE SEQUENCE [LARGE SCALE GENOMIC DNA]</scope>
    <source>
        <strain evidence="4 5">JCM 19585</strain>
    </source>
</reference>
<dbReference type="InterPro" id="IPR042183">
    <property type="entry name" value="MmgE/PrpD_sf_1"/>
</dbReference>
<dbReference type="InterPro" id="IPR042188">
    <property type="entry name" value="MmgE/PrpD_sf_2"/>
</dbReference>
<dbReference type="OrthoDB" id="43639at2157"/>
<dbReference type="InterPro" id="IPR045337">
    <property type="entry name" value="MmgE_PrpD_C"/>
</dbReference>
<evidence type="ECO:0000313" key="4">
    <source>
        <dbReference type="EMBL" id="GGL29387.1"/>
    </source>
</evidence>
<name>A0A830ETR4_9EURY</name>
<dbReference type="PANTHER" id="PTHR16943:SF8">
    <property type="entry name" value="2-METHYLCITRATE DEHYDRATASE"/>
    <property type="match status" value="1"/>
</dbReference>
<dbReference type="Gene3D" id="1.10.4100.10">
    <property type="entry name" value="2-methylcitrate dehydratase PrpD"/>
    <property type="match status" value="1"/>
</dbReference>
<feature type="domain" description="MmgE/PrpD C-terminal" evidence="3">
    <location>
        <begin position="294"/>
        <end position="443"/>
    </location>
</feature>
<dbReference type="SUPFAM" id="SSF103378">
    <property type="entry name" value="2-methylcitrate dehydratase PrpD"/>
    <property type="match status" value="2"/>
</dbReference>
<dbReference type="InterPro" id="IPR036148">
    <property type="entry name" value="MmgE/PrpD_sf"/>
</dbReference>
<organism evidence="4 5">
    <name type="scientific">Halarchaeum grantii</name>
    <dbReference type="NCBI Taxonomy" id="1193105"/>
    <lineage>
        <taxon>Archaea</taxon>
        <taxon>Methanobacteriati</taxon>
        <taxon>Methanobacteriota</taxon>
        <taxon>Stenosarchaea group</taxon>
        <taxon>Halobacteria</taxon>
        <taxon>Halobacteriales</taxon>
        <taxon>Halobacteriaceae</taxon>
    </lineage>
</organism>